<proteinExistence type="predicted"/>
<name>A0A0C3E8H2_9AGAM</name>
<sequence>MSSIPILQSISPFSWSAVPRLLWDAYIEYLWNHQPGSWVARTASIFRVLAFVVVLPVAILTLLDVTSYVIARTLGVVDDVKASTSDATGDLAVSISMSSSAAPTAAAILMGDSPPPEIMSTAEVGVHTDPGAADGGSKDQRHSALRRDHAHGNEDDPQGHTVHSVHEKRSTTGRWGGQIKPQAFFAGEEDLQLAGVGVFSPAASQTPSPVLPRIKLNLSEGDTLNLKEAMKERDGPSLRRRPRQ</sequence>
<feature type="transmembrane region" description="Helical" evidence="2">
    <location>
        <begin position="48"/>
        <end position="71"/>
    </location>
</feature>
<reference evidence="3 4" key="1">
    <citation type="submission" date="2014-04" db="EMBL/GenBank/DDBJ databases">
        <authorList>
            <consortium name="DOE Joint Genome Institute"/>
            <person name="Kuo A."/>
            <person name="Kohler A."/>
            <person name="Nagy L.G."/>
            <person name="Floudas D."/>
            <person name="Copeland A."/>
            <person name="Barry K.W."/>
            <person name="Cichocki N."/>
            <person name="Veneault-Fourrey C."/>
            <person name="LaButti K."/>
            <person name="Lindquist E.A."/>
            <person name="Lipzen A."/>
            <person name="Lundell T."/>
            <person name="Morin E."/>
            <person name="Murat C."/>
            <person name="Sun H."/>
            <person name="Tunlid A."/>
            <person name="Henrissat B."/>
            <person name="Grigoriev I.V."/>
            <person name="Hibbett D.S."/>
            <person name="Martin F."/>
            <person name="Nordberg H.P."/>
            <person name="Cantor M.N."/>
            <person name="Hua S.X."/>
        </authorList>
    </citation>
    <scope>NUCLEOTIDE SEQUENCE [LARGE SCALE GENOMIC DNA]</scope>
    <source>
        <strain evidence="3 4">Foug A</strain>
    </source>
</reference>
<accession>A0A0C3E8H2</accession>
<evidence type="ECO:0000313" key="3">
    <source>
        <dbReference type="EMBL" id="KIM69050.1"/>
    </source>
</evidence>
<keyword evidence="2" id="KW-0472">Membrane</keyword>
<feature type="compositionally biased region" description="Basic and acidic residues" evidence="1">
    <location>
        <begin position="228"/>
        <end position="237"/>
    </location>
</feature>
<keyword evidence="4" id="KW-1185">Reference proteome</keyword>
<feature type="compositionally biased region" description="Basic and acidic residues" evidence="1">
    <location>
        <begin position="136"/>
        <end position="170"/>
    </location>
</feature>
<gene>
    <name evidence="3" type="ORF">SCLCIDRAFT_1208465</name>
</gene>
<dbReference type="OrthoDB" id="3363417at2759"/>
<dbReference type="STRING" id="1036808.A0A0C3E8H2"/>
<evidence type="ECO:0008006" key="5">
    <source>
        <dbReference type="Google" id="ProtNLM"/>
    </source>
</evidence>
<feature type="region of interest" description="Disordered" evidence="1">
    <location>
        <begin position="126"/>
        <end position="177"/>
    </location>
</feature>
<dbReference type="EMBL" id="KN822007">
    <property type="protein sequence ID" value="KIM69050.1"/>
    <property type="molecule type" value="Genomic_DNA"/>
</dbReference>
<dbReference type="HOGENOM" id="CLU_071669_0_0_1"/>
<dbReference type="Proteomes" id="UP000053989">
    <property type="component" value="Unassembled WGS sequence"/>
</dbReference>
<feature type="region of interest" description="Disordered" evidence="1">
    <location>
        <begin position="225"/>
        <end position="244"/>
    </location>
</feature>
<dbReference type="AlphaFoldDB" id="A0A0C3E8H2"/>
<dbReference type="InParanoid" id="A0A0C3E8H2"/>
<keyword evidence="2" id="KW-0812">Transmembrane</keyword>
<evidence type="ECO:0000256" key="1">
    <source>
        <dbReference type="SAM" id="MobiDB-lite"/>
    </source>
</evidence>
<keyword evidence="2" id="KW-1133">Transmembrane helix</keyword>
<reference evidence="4" key="2">
    <citation type="submission" date="2015-01" db="EMBL/GenBank/DDBJ databases">
        <title>Evolutionary Origins and Diversification of the Mycorrhizal Mutualists.</title>
        <authorList>
            <consortium name="DOE Joint Genome Institute"/>
            <consortium name="Mycorrhizal Genomics Consortium"/>
            <person name="Kohler A."/>
            <person name="Kuo A."/>
            <person name="Nagy L.G."/>
            <person name="Floudas D."/>
            <person name="Copeland A."/>
            <person name="Barry K.W."/>
            <person name="Cichocki N."/>
            <person name="Veneault-Fourrey C."/>
            <person name="LaButti K."/>
            <person name="Lindquist E.A."/>
            <person name="Lipzen A."/>
            <person name="Lundell T."/>
            <person name="Morin E."/>
            <person name="Murat C."/>
            <person name="Riley R."/>
            <person name="Ohm R."/>
            <person name="Sun H."/>
            <person name="Tunlid A."/>
            <person name="Henrissat B."/>
            <person name="Grigoriev I.V."/>
            <person name="Hibbett D.S."/>
            <person name="Martin F."/>
        </authorList>
    </citation>
    <scope>NUCLEOTIDE SEQUENCE [LARGE SCALE GENOMIC DNA]</scope>
    <source>
        <strain evidence="4">Foug A</strain>
    </source>
</reference>
<protein>
    <recommendedName>
        <fullName evidence="5">Transmembrane protein</fullName>
    </recommendedName>
</protein>
<organism evidence="3 4">
    <name type="scientific">Scleroderma citrinum Foug A</name>
    <dbReference type="NCBI Taxonomy" id="1036808"/>
    <lineage>
        <taxon>Eukaryota</taxon>
        <taxon>Fungi</taxon>
        <taxon>Dikarya</taxon>
        <taxon>Basidiomycota</taxon>
        <taxon>Agaricomycotina</taxon>
        <taxon>Agaricomycetes</taxon>
        <taxon>Agaricomycetidae</taxon>
        <taxon>Boletales</taxon>
        <taxon>Sclerodermatineae</taxon>
        <taxon>Sclerodermataceae</taxon>
        <taxon>Scleroderma</taxon>
    </lineage>
</organism>
<evidence type="ECO:0000256" key="2">
    <source>
        <dbReference type="SAM" id="Phobius"/>
    </source>
</evidence>
<evidence type="ECO:0000313" key="4">
    <source>
        <dbReference type="Proteomes" id="UP000053989"/>
    </source>
</evidence>